<evidence type="ECO:0000313" key="1">
    <source>
        <dbReference type="EMBL" id="KAH3737748.1"/>
    </source>
</evidence>
<dbReference type="Proteomes" id="UP000828390">
    <property type="component" value="Unassembled WGS sequence"/>
</dbReference>
<sequence>MPMVNGKPTSRKAWVGIEIDEQPMPRHDFDKAVLFGPSCTFIEMDRCLPRE</sequence>
<dbReference type="AlphaFoldDB" id="A0A9D4D5N4"/>
<comment type="caution">
    <text evidence="1">The sequence shown here is derived from an EMBL/GenBank/DDBJ whole genome shotgun (WGS) entry which is preliminary data.</text>
</comment>
<name>A0A9D4D5N4_DREPO</name>
<reference evidence="1" key="1">
    <citation type="journal article" date="2019" name="bioRxiv">
        <title>The Genome of the Zebra Mussel, Dreissena polymorpha: A Resource for Invasive Species Research.</title>
        <authorList>
            <person name="McCartney M.A."/>
            <person name="Auch B."/>
            <person name="Kono T."/>
            <person name="Mallez S."/>
            <person name="Zhang Y."/>
            <person name="Obille A."/>
            <person name="Becker A."/>
            <person name="Abrahante J.E."/>
            <person name="Garbe J."/>
            <person name="Badalamenti J.P."/>
            <person name="Herman A."/>
            <person name="Mangelson H."/>
            <person name="Liachko I."/>
            <person name="Sullivan S."/>
            <person name="Sone E.D."/>
            <person name="Koren S."/>
            <person name="Silverstein K.A.T."/>
            <person name="Beckman K.B."/>
            <person name="Gohl D.M."/>
        </authorList>
    </citation>
    <scope>NUCLEOTIDE SEQUENCE</scope>
    <source>
        <strain evidence="1">Duluth1</strain>
        <tissue evidence="1">Whole animal</tissue>
    </source>
</reference>
<accession>A0A9D4D5N4</accession>
<reference evidence="1" key="2">
    <citation type="submission" date="2020-11" db="EMBL/GenBank/DDBJ databases">
        <authorList>
            <person name="McCartney M.A."/>
            <person name="Auch B."/>
            <person name="Kono T."/>
            <person name="Mallez S."/>
            <person name="Becker A."/>
            <person name="Gohl D.M."/>
            <person name="Silverstein K.A.T."/>
            <person name="Koren S."/>
            <person name="Bechman K.B."/>
            <person name="Herman A."/>
            <person name="Abrahante J.E."/>
            <person name="Garbe J."/>
        </authorList>
    </citation>
    <scope>NUCLEOTIDE SEQUENCE</scope>
    <source>
        <strain evidence="1">Duluth1</strain>
        <tissue evidence="1">Whole animal</tissue>
    </source>
</reference>
<keyword evidence="2" id="KW-1185">Reference proteome</keyword>
<gene>
    <name evidence="1" type="ORF">DPMN_044342</name>
</gene>
<proteinExistence type="predicted"/>
<dbReference type="EMBL" id="JAIWYP010000011">
    <property type="protein sequence ID" value="KAH3737748.1"/>
    <property type="molecule type" value="Genomic_DNA"/>
</dbReference>
<evidence type="ECO:0000313" key="2">
    <source>
        <dbReference type="Proteomes" id="UP000828390"/>
    </source>
</evidence>
<protein>
    <submittedName>
        <fullName evidence="1">Uncharacterized protein</fullName>
    </submittedName>
</protein>
<organism evidence="1 2">
    <name type="scientific">Dreissena polymorpha</name>
    <name type="common">Zebra mussel</name>
    <name type="synonym">Mytilus polymorpha</name>
    <dbReference type="NCBI Taxonomy" id="45954"/>
    <lineage>
        <taxon>Eukaryota</taxon>
        <taxon>Metazoa</taxon>
        <taxon>Spiralia</taxon>
        <taxon>Lophotrochozoa</taxon>
        <taxon>Mollusca</taxon>
        <taxon>Bivalvia</taxon>
        <taxon>Autobranchia</taxon>
        <taxon>Heteroconchia</taxon>
        <taxon>Euheterodonta</taxon>
        <taxon>Imparidentia</taxon>
        <taxon>Neoheterodontei</taxon>
        <taxon>Myida</taxon>
        <taxon>Dreissenoidea</taxon>
        <taxon>Dreissenidae</taxon>
        <taxon>Dreissena</taxon>
    </lineage>
</organism>